<keyword evidence="6" id="KW-0963">Cytoplasm</keyword>
<comment type="subunit">
    <text evidence="6">Homodimer. Heterotetramer of two MnmE and two MnmG subunits.</text>
</comment>
<feature type="binding site" evidence="6">
    <location>
        <position position="126"/>
    </location>
    <ligand>
        <name>(6S)-5-formyl-5,6,7,8-tetrahydrofolate</name>
        <dbReference type="ChEBI" id="CHEBI:57457"/>
    </ligand>
</feature>
<dbReference type="EC" id="3.6.-.-" evidence="6"/>
<dbReference type="Pfam" id="PF01926">
    <property type="entry name" value="MMR_HSR1"/>
    <property type="match status" value="1"/>
</dbReference>
<sequence length="454" mass="48919">MSGPSTDFYLKDTIAAVATAPGRGGVGIVRVSGPDLSQFAKKICGKSPSPRKAHYCEFQDSAGNAIDAGLALHFPAPNSFTGEDVLELQGHGGPVILKMLLARCVELGARIAKPGEFTQRAFLNNKIDLAQAESVADLIDAQSEAAVRLAFQSLRGEFSRRINALQDQLIEIRALIEATLDFPEEEGVDFIDSLNAKGRLSVVREHLSQVQRSARQGSIVREGMRIVLIGQPNVGKSSLLNALAGDDVAIVTDIAGTTRDIVRETVLVDGIPLHVIDTAGLRSTEDPIERIGIERTWAAINKADMALIIVDSQHGLGAQEHQILAALPMQLPRILVHNKIDVSGELPRLQSDAGQTEVYLSAREGLGVDLLRQSLLNAVGWAGGEEAKFLARERHLAAIGVASRHLDIAATCWQQLELFAEELRLAQQALSEITGEFTADDLLGEIFGRFCIGK</sequence>
<feature type="binding site" evidence="6">
    <location>
        <position position="258"/>
    </location>
    <ligand>
        <name>Mg(2+)</name>
        <dbReference type="ChEBI" id="CHEBI:18420"/>
    </ligand>
</feature>
<dbReference type="CDD" id="cd14858">
    <property type="entry name" value="TrmE_N"/>
    <property type="match status" value="1"/>
</dbReference>
<dbReference type="PROSITE" id="PS51709">
    <property type="entry name" value="G_TRME"/>
    <property type="match status" value="1"/>
</dbReference>
<comment type="function">
    <text evidence="6">Exhibits a very high intrinsic GTPase hydrolysis rate. Involved in the addition of a carboxymethylaminomethyl (cmnm) group at the wobble position (U34) of certain tRNAs, forming tRNA-cmnm(5)s(2)U34.</text>
</comment>
<dbReference type="RefSeq" id="WP_284098871.1">
    <property type="nucleotide sequence ID" value="NZ_JARRAF010000001.1"/>
</dbReference>
<dbReference type="Pfam" id="PF10396">
    <property type="entry name" value="TrmE_N"/>
    <property type="match status" value="1"/>
</dbReference>
<reference evidence="9" key="1">
    <citation type="submission" date="2023-03" db="EMBL/GenBank/DDBJ databases">
        <title>Chitinimonas shenzhenensis gen. nov., sp. nov., a novel member of family Burkholderiaceae isolated from activated sludge collected in Shen Zhen, China.</title>
        <authorList>
            <person name="Wang X."/>
        </authorList>
    </citation>
    <scope>NUCLEOTIDE SEQUENCE</scope>
    <source>
        <strain evidence="9">DQS-5</strain>
    </source>
</reference>
<keyword evidence="10" id="KW-1185">Reference proteome</keyword>
<comment type="cofactor">
    <cofactor evidence="6">
        <name>K(+)</name>
        <dbReference type="ChEBI" id="CHEBI:29103"/>
    </cofactor>
    <text evidence="6">Binds 1 potassium ion per subunit.</text>
</comment>
<evidence type="ECO:0000313" key="10">
    <source>
        <dbReference type="Proteomes" id="UP001172778"/>
    </source>
</evidence>
<evidence type="ECO:0000256" key="2">
    <source>
        <dbReference type="ARBA" id="ARBA00022694"/>
    </source>
</evidence>
<dbReference type="InterPro" id="IPR018948">
    <property type="entry name" value="GTP-bd_TrmE_N"/>
</dbReference>
<feature type="binding site" evidence="6">
    <location>
        <begin position="252"/>
        <end position="258"/>
    </location>
    <ligand>
        <name>GTP</name>
        <dbReference type="ChEBI" id="CHEBI:37565"/>
    </ligand>
</feature>
<evidence type="ECO:0000256" key="6">
    <source>
        <dbReference type="HAMAP-Rule" id="MF_00379"/>
    </source>
</evidence>
<dbReference type="Gene3D" id="3.40.50.300">
    <property type="entry name" value="P-loop containing nucleotide triphosphate hydrolases"/>
    <property type="match status" value="1"/>
</dbReference>
<feature type="binding site" evidence="6">
    <location>
        <position position="252"/>
    </location>
    <ligand>
        <name>K(+)</name>
        <dbReference type="ChEBI" id="CHEBI:29103"/>
    </ligand>
</feature>
<comment type="caution">
    <text evidence="6">Lacks conserved residue(s) required for the propagation of feature annotation.</text>
</comment>
<evidence type="ECO:0000313" key="9">
    <source>
        <dbReference type="EMBL" id="MDK2122588.1"/>
    </source>
</evidence>
<feature type="binding site" evidence="6">
    <location>
        <position position="233"/>
    </location>
    <ligand>
        <name>K(+)</name>
        <dbReference type="ChEBI" id="CHEBI:29103"/>
    </ligand>
</feature>
<evidence type="ECO:0000259" key="8">
    <source>
        <dbReference type="PROSITE" id="PS51709"/>
    </source>
</evidence>
<evidence type="ECO:0000256" key="7">
    <source>
        <dbReference type="RuleBase" id="RU003313"/>
    </source>
</evidence>
<feature type="binding site" evidence="6">
    <location>
        <position position="257"/>
    </location>
    <ligand>
        <name>K(+)</name>
        <dbReference type="ChEBI" id="CHEBI:29103"/>
    </ligand>
</feature>
<keyword evidence="4 6" id="KW-0630">Potassium</keyword>
<feature type="binding site" evidence="6">
    <location>
        <position position="254"/>
    </location>
    <ligand>
        <name>K(+)</name>
        <dbReference type="ChEBI" id="CHEBI:29103"/>
    </ligand>
</feature>
<organism evidence="9 10">
    <name type="scientific">Parachitinimonas caeni</name>
    <dbReference type="NCBI Taxonomy" id="3031301"/>
    <lineage>
        <taxon>Bacteria</taxon>
        <taxon>Pseudomonadati</taxon>
        <taxon>Pseudomonadota</taxon>
        <taxon>Betaproteobacteria</taxon>
        <taxon>Neisseriales</taxon>
        <taxon>Chitinibacteraceae</taxon>
        <taxon>Parachitinimonas</taxon>
    </lineage>
</organism>
<dbReference type="NCBIfam" id="TIGR00231">
    <property type="entry name" value="small_GTP"/>
    <property type="match status" value="1"/>
</dbReference>
<keyword evidence="2 6" id="KW-0819">tRNA processing</keyword>
<dbReference type="Gene3D" id="3.30.1360.120">
    <property type="entry name" value="Probable tRNA modification gtpase trme, domain 1"/>
    <property type="match status" value="1"/>
</dbReference>
<dbReference type="InterPro" id="IPR027266">
    <property type="entry name" value="TrmE/GcvT-like"/>
</dbReference>
<dbReference type="InterPro" id="IPR005225">
    <property type="entry name" value="Small_GTP-bd"/>
</dbReference>
<feature type="binding site" evidence="6">
    <location>
        <position position="454"/>
    </location>
    <ligand>
        <name>(6S)-5-formyl-5,6,7,8-tetrahydrofolate</name>
        <dbReference type="ChEBI" id="CHEBI:57457"/>
    </ligand>
</feature>
<dbReference type="SUPFAM" id="SSF52540">
    <property type="entry name" value="P-loop containing nucleoside triphosphate hydrolases"/>
    <property type="match status" value="1"/>
</dbReference>
<dbReference type="Gene3D" id="1.20.120.430">
    <property type="entry name" value="tRNA modification GTPase MnmE domain 2"/>
    <property type="match status" value="1"/>
</dbReference>
<dbReference type="EMBL" id="JARRAF010000001">
    <property type="protein sequence ID" value="MDK2122588.1"/>
    <property type="molecule type" value="Genomic_DNA"/>
</dbReference>
<dbReference type="Pfam" id="PF12631">
    <property type="entry name" value="MnmE_helical"/>
    <property type="match status" value="1"/>
</dbReference>
<dbReference type="Proteomes" id="UP001172778">
    <property type="component" value="Unassembled WGS sequence"/>
</dbReference>
<feature type="binding site" evidence="6">
    <location>
        <begin position="233"/>
        <end position="238"/>
    </location>
    <ligand>
        <name>GTP</name>
        <dbReference type="ChEBI" id="CHEBI:37565"/>
    </ligand>
</feature>
<comment type="caution">
    <text evidence="9">The sequence shown here is derived from an EMBL/GenBank/DDBJ whole genome shotgun (WGS) entry which is preliminary data.</text>
</comment>
<protein>
    <recommendedName>
        <fullName evidence="6">tRNA modification GTPase MnmE</fullName>
        <ecNumber evidence="6">3.6.-.-</ecNumber>
    </recommendedName>
</protein>
<evidence type="ECO:0000256" key="3">
    <source>
        <dbReference type="ARBA" id="ARBA00022741"/>
    </source>
</evidence>
<dbReference type="InterPro" id="IPR006073">
    <property type="entry name" value="GTP-bd"/>
</dbReference>
<dbReference type="InterPro" id="IPR025867">
    <property type="entry name" value="MnmE_helical"/>
</dbReference>
<dbReference type="HAMAP" id="MF_00379">
    <property type="entry name" value="GTPase_MnmE"/>
    <property type="match status" value="1"/>
</dbReference>
<keyword evidence="5 6" id="KW-0342">GTP-binding</keyword>
<feature type="binding site" evidence="6">
    <location>
        <position position="30"/>
    </location>
    <ligand>
        <name>(6S)-5-formyl-5,6,7,8-tetrahydrofolate</name>
        <dbReference type="ChEBI" id="CHEBI:57457"/>
    </ligand>
</feature>
<feature type="domain" description="TrmE-type G" evidence="8">
    <location>
        <begin position="223"/>
        <end position="380"/>
    </location>
</feature>
<accession>A0ABT7DU17</accession>
<feature type="binding site" evidence="6">
    <location>
        <begin position="361"/>
        <end position="363"/>
    </location>
    <ligand>
        <name>GTP</name>
        <dbReference type="ChEBI" id="CHEBI:37565"/>
    </ligand>
</feature>
<dbReference type="InterPro" id="IPR031168">
    <property type="entry name" value="G_TrmE"/>
</dbReference>
<dbReference type="CDD" id="cd04164">
    <property type="entry name" value="trmE"/>
    <property type="match status" value="1"/>
</dbReference>
<keyword evidence="6" id="KW-0479">Metal-binding</keyword>
<dbReference type="NCBIfam" id="TIGR00450">
    <property type="entry name" value="mnmE_trmE_thdF"/>
    <property type="match status" value="1"/>
</dbReference>
<feature type="binding site" evidence="6">
    <location>
        <begin position="277"/>
        <end position="280"/>
    </location>
    <ligand>
        <name>GTP</name>
        <dbReference type="ChEBI" id="CHEBI:37565"/>
    </ligand>
</feature>
<dbReference type="GO" id="GO:0016787">
    <property type="term" value="F:hydrolase activity"/>
    <property type="evidence" value="ECO:0007669"/>
    <property type="project" value="UniProtKB-KW"/>
</dbReference>
<dbReference type="InterPro" id="IPR027368">
    <property type="entry name" value="MnmE_dom2"/>
</dbReference>
<evidence type="ECO:0000256" key="5">
    <source>
        <dbReference type="ARBA" id="ARBA00023134"/>
    </source>
</evidence>
<feature type="binding site" evidence="6">
    <location>
        <position position="237"/>
    </location>
    <ligand>
        <name>Mg(2+)</name>
        <dbReference type="ChEBI" id="CHEBI:18420"/>
    </ligand>
</feature>
<dbReference type="InterPro" id="IPR004520">
    <property type="entry name" value="GTPase_MnmE"/>
</dbReference>
<dbReference type="PANTHER" id="PTHR42714:SF2">
    <property type="entry name" value="TRNA MODIFICATION GTPASE GTPBP3, MITOCHONDRIAL"/>
    <property type="match status" value="1"/>
</dbReference>
<comment type="subcellular location">
    <subcellularLocation>
        <location evidence="6">Cytoplasm</location>
    </subcellularLocation>
</comment>
<keyword evidence="6 9" id="KW-0378">Hydrolase</keyword>
<dbReference type="InterPro" id="IPR027417">
    <property type="entry name" value="P-loop_NTPase"/>
</dbReference>
<dbReference type="PANTHER" id="PTHR42714">
    <property type="entry name" value="TRNA MODIFICATION GTPASE GTPBP3"/>
    <property type="match status" value="1"/>
</dbReference>
<keyword evidence="6" id="KW-0460">Magnesium</keyword>
<comment type="similarity">
    <text evidence="1 6 7">Belongs to the TRAFAC class TrmE-Era-EngA-EngB-Septin-like GTPase superfamily. TrmE GTPase family.</text>
</comment>
<evidence type="ECO:0000256" key="4">
    <source>
        <dbReference type="ARBA" id="ARBA00022958"/>
    </source>
</evidence>
<dbReference type="NCBIfam" id="NF003661">
    <property type="entry name" value="PRK05291.1-3"/>
    <property type="match status" value="1"/>
</dbReference>
<gene>
    <name evidence="6 9" type="primary">mnmE</name>
    <name evidence="6" type="synonym">trmE</name>
    <name evidence="9" type="ORF">PZA18_00835</name>
</gene>
<feature type="binding site" evidence="6">
    <location>
        <position position="87"/>
    </location>
    <ligand>
        <name>(6S)-5-formyl-5,6,7,8-tetrahydrofolate</name>
        <dbReference type="ChEBI" id="CHEBI:57457"/>
    </ligand>
</feature>
<proteinExistence type="inferred from homology"/>
<keyword evidence="3 6" id="KW-0547">Nucleotide-binding</keyword>
<name>A0ABT7DU17_9NEIS</name>
<evidence type="ECO:0000256" key="1">
    <source>
        <dbReference type="ARBA" id="ARBA00011043"/>
    </source>
</evidence>